<feature type="region of interest" description="Disordered" evidence="1">
    <location>
        <begin position="32"/>
        <end position="76"/>
    </location>
</feature>
<feature type="compositionally biased region" description="Polar residues" evidence="1">
    <location>
        <begin position="47"/>
        <end position="69"/>
    </location>
</feature>
<comment type="caution">
    <text evidence="2">The sequence shown here is derived from an EMBL/GenBank/DDBJ whole genome shotgun (WGS) entry which is preliminary data.</text>
</comment>
<sequence>MADNHQSDRDHMENPSLRSEFIIRASTAIGNLAPNSAEPLNSEKAESTQYLPPVQQTQAETQKQNPSHTTPKKSFAEAVSNATANRSIHHQPADLRKYSLADHNPQPLGVKSLIRGRLTLSFTDAEIEELAAPYRFSLVEKFSHGAPPYSQMHQLIARLGIQGAFTVSMINSRHTLISLSSESYYSRLWLRRIWFLQVDELLSPLENFYDFETELANELENELVEEGSDDFCEQGESLKESPGSSFEDGTIRGKHNRGLGSLDKQKHIHWLCLTHKPQVLVIIEPKVNLDDRLLWDELRNIDPGDEPWLLDGDFNIILHASERKGGAPPKIKTMEDFGDMLLDCGLQDAGFEGAQFTWSRNHCPLLLSVATETKKGPAPFRFQNMWTKHHAFKQCVLTSWQFPINGKGMFKLQQKLYRLKAALKNWNWEVFGNIFQNIKEAEQRSKAAEERYDNDPSDTNLIAMNKATAELTLALSMEECYWRQKSACKWLSEGEKTTKYFHSLVKKKRKNSHIHQIQHNDVILSSRKLYSNQWLSISHELSRTKGM</sequence>
<evidence type="ECO:0008006" key="3">
    <source>
        <dbReference type="Google" id="ProtNLM"/>
    </source>
</evidence>
<dbReference type="PANTHER" id="PTHR33710:SF71">
    <property type="entry name" value="ENDONUCLEASE_EXONUCLEASE_PHOSPHATASE DOMAIN-CONTAINING PROTEIN"/>
    <property type="match status" value="1"/>
</dbReference>
<proteinExistence type="predicted"/>
<reference evidence="2" key="1">
    <citation type="submission" date="2020-06" db="EMBL/GenBank/DDBJ databases">
        <authorList>
            <person name="Li T."/>
            <person name="Hu X."/>
            <person name="Zhang T."/>
            <person name="Song X."/>
            <person name="Zhang H."/>
            <person name="Dai N."/>
            <person name="Sheng W."/>
            <person name="Hou X."/>
            <person name="Wei L."/>
        </authorList>
    </citation>
    <scope>NUCLEOTIDE SEQUENCE</scope>
    <source>
        <strain evidence="2">KEN1</strain>
        <tissue evidence="2">Leaf</tissue>
    </source>
</reference>
<name>A0AAW2U5U1_9LAMI</name>
<dbReference type="SUPFAM" id="SSF56219">
    <property type="entry name" value="DNase I-like"/>
    <property type="match status" value="1"/>
</dbReference>
<protein>
    <recommendedName>
        <fullName evidence="3">Reverse transcriptase</fullName>
    </recommendedName>
</protein>
<dbReference type="PANTHER" id="PTHR33710">
    <property type="entry name" value="BNAC02G09200D PROTEIN"/>
    <property type="match status" value="1"/>
</dbReference>
<organism evidence="2">
    <name type="scientific">Sesamum latifolium</name>
    <dbReference type="NCBI Taxonomy" id="2727402"/>
    <lineage>
        <taxon>Eukaryota</taxon>
        <taxon>Viridiplantae</taxon>
        <taxon>Streptophyta</taxon>
        <taxon>Embryophyta</taxon>
        <taxon>Tracheophyta</taxon>
        <taxon>Spermatophyta</taxon>
        <taxon>Magnoliopsida</taxon>
        <taxon>eudicotyledons</taxon>
        <taxon>Gunneridae</taxon>
        <taxon>Pentapetalae</taxon>
        <taxon>asterids</taxon>
        <taxon>lamiids</taxon>
        <taxon>Lamiales</taxon>
        <taxon>Pedaliaceae</taxon>
        <taxon>Sesamum</taxon>
    </lineage>
</organism>
<accession>A0AAW2U5U1</accession>
<dbReference type="AlphaFoldDB" id="A0AAW2U5U1"/>
<gene>
    <name evidence="2" type="ORF">Slati_3821400</name>
</gene>
<dbReference type="InterPro" id="IPR036691">
    <property type="entry name" value="Endo/exonu/phosph_ase_sf"/>
</dbReference>
<dbReference type="EMBL" id="JACGWN010000013">
    <property type="protein sequence ID" value="KAL0412317.1"/>
    <property type="molecule type" value="Genomic_DNA"/>
</dbReference>
<evidence type="ECO:0000256" key="1">
    <source>
        <dbReference type="SAM" id="MobiDB-lite"/>
    </source>
</evidence>
<evidence type="ECO:0000313" key="2">
    <source>
        <dbReference type="EMBL" id="KAL0412317.1"/>
    </source>
</evidence>
<dbReference type="Gene3D" id="3.60.10.10">
    <property type="entry name" value="Endonuclease/exonuclease/phosphatase"/>
    <property type="match status" value="1"/>
</dbReference>
<reference evidence="2" key="2">
    <citation type="journal article" date="2024" name="Plant">
        <title>Genomic evolution and insights into agronomic trait innovations of Sesamum species.</title>
        <authorList>
            <person name="Miao H."/>
            <person name="Wang L."/>
            <person name="Qu L."/>
            <person name="Liu H."/>
            <person name="Sun Y."/>
            <person name="Le M."/>
            <person name="Wang Q."/>
            <person name="Wei S."/>
            <person name="Zheng Y."/>
            <person name="Lin W."/>
            <person name="Duan Y."/>
            <person name="Cao H."/>
            <person name="Xiong S."/>
            <person name="Wang X."/>
            <person name="Wei L."/>
            <person name="Li C."/>
            <person name="Ma Q."/>
            <person name="Ju M."/>
            <person name="Zhao R."/>
            <person name="Li G."/>
            <person name="Mu C."/>
            <person name="Tian Q."/>
            <person name="Mei H."/>
            <person name="Zhang T."/>
            <person name="Gao T."/>
            <person name="Zhang H."/>
        </authorList>
    </citation>
    <scope>NUCLEOTIDE SEQUENCE</scope>
    <source>
        <strain evidence="2">KEN1</strain>
    </source>
</reference>